<evidence type="ECO:0000256" key="1">
    <source>
        <dbReference type="SAM" id="SignalP"/>
    </source>
</evidence>
<feature type="signal peptide" evidence="1">
    <location>
        <begin position="1"/>
        <end position="23"/>
    </location>
</feature>
<dbReference type="RefSeq" id="WP_212693653.1">
    <property type="nucleotide sequence ID" value="NZ_CP058561.1"/>
</dbReference>
<dbReference type="InterPro" id="IPR012854">
    <property type="entry name" value="Cu_amine_oxidase-like_N"/>
</dbReference>
<dbReference type="KEGG" id="vgu:HYG85_12250"/>
<keyword evidence="1" id="KW-0732">Signal</keyword>
<organism evidence="3 4">
    <name type="scientific">Vallitalea guaymasensis</name>
    <dbReference type="NCBI Taxonomy" id="1185412"/>
    <lineage>
        <taxon>Bacteria</taxon>
        <taxon>Bacillati</taxon>
        <taxon>Bacillota</taxon>
        <taxon>Clostridia</taxon>
        <taxon>Lachnospirales</taxon>
        <taxon>Vallitaleaceae</taxon>
        <taxon>Vallitalea</taxon>
    </lineage>
</organism>
<dbReference type="AlphaFoldDB" id="A0A8J8SCP2"/>
<proteinExistence type="predicted"/>
<accession>A0A8J8SCP2</accession>
<name>A0A8J8SCP2_9FIRM</name>
<evidence type="ECO:0000313" key="4">
    <source>
        <dbReference type="Proteomes" id="UP000677305"/>
    </source>
</evidence>
<reference evidence="3 4" key="1">
    <citation type="submission" date="2020-07" db="EMBL/GenBank/DDBJ databases">
        <title>Vallitalea guaymasensis genome.</title>
        <authorList>
            <person name="Postec A."/>
        </authorList>
    </citation>
    <scope>NUCLEOTIDE SEQUENCE [LARGE SCALE GENOMIC DNA]</scope>
    <source>
        <strain evidence="3 4">Ra1766G1</strain>
    </source>
</reference>
<feature type="domain" description="Copper amine oxidase-like N-terminal" evidence="2">
    <location>
        <begin position="40"/>
        <end position="133"/>
    </location>
</feature>
<dbReference type="Proteomes" id="UP000677305">
    <property type="component" value="Chromosome"/>
</dbReference>
<keyword evidence="4" id="KW-1185">Reference proteome</keyword>
<evidence type="ECO:0000313" key="3">
    <source>
        <dbReference type="EMBL" id="QUH29635.1"/>
    </source>
</evidence>
<dbReference type="Pfam" id="PF07833">
    <property type="entry name" value="Cu_amine_oxidN1"/>
    <property type="match status" value="1"/>
</dbReference>
<sequence>MKKFVAGFVAAILLTSSFLFVYADDINQYVCTKVKYNILVDGEVYKDDKLPALVYEDNTYLPVRNFCNLLGADVEWNGELQQAEIKSYIKHKNNIPKSSNMTETNEYIFYTDKKYPSLQCINYNNRKYVTTESINMFLKEKDTKCTLLTEWLDKKYDSYTLSLIKFDKDNNSIYLLKDINNVIVSNQFLCIEYEYFIKSILSLTIYTLNK</sequence>
<protein>
    <recommendedName>
        <fullName evidence="2">Copper amine oxidase-like N-terminal domain-containing protein</fullName>
    </recommendedName>
</protein>
<gene>
    <name evidence="3" type="ORF">HYG85_12250</name>
</gene>
<evidence type="ECO:0000259" key="2">
    <source>
        <dbReference type="Pfam" id="PF07833"/>
    </source>
</evidence>
<dbReference type="EMBL" id="CP058561">
    <property type="protein sequence ID" value="QUH29635.1"/>
    <property type="molecule type" value="Genomic_DNA"/>
</dbReference>
<feature type="chain" id="PRO_5035270766" description="Copper amine oxidase-like N-terminal domain-containing protein" evidence="1">
    <location>
        <begin position="24"/>
        <end position="210"/>
    </location>
</feature>